<dbReference type="PROSITE" id="PS50043">
    <property type="entry name" value="HTH_LUXR_2"/>
    <property type="match status" value="1"/>
</dbReference>
<organism evidence="8 9">
    <name type="scientific">Geomonas anaerohicana</name>
    <dbReference type="NCBI Taxonomy" id="2798583"/>
    <lineage>
        <taxon>Bacteria</taxon>
        <taxon>Pseudomonadati</taxon>
        <taxon>Thermodesulfobacteriota</taxon>
        <taxon>Desulfuromonadia</taxon>
        <taxon>Geobacterales</taxon>
        <taxon>Geobacteraceae</taxon>
        <taxon>Geomonas</taxon>
    </lineage>
</organism>
<dbReference type="SUPFAM" id="SSF52172">
    <property type="entry name" value="CheY-like"/>
    <property type="match status" value="1"/>
</dbReference>
<dbReference type="RefSeq" id="WP_199390002.1">
    <property type="nucleotide sequence ID" value="NZ_JAEMHL010000008.1"/>
</dbReference>
<dbReference type="PRINTS" id="PR00038">
    <property type="entry name" value="HTHLUXR"/>
</dbReference>
<dbReference type="PROSITE" id="PS00622">
    <property type="entry name" value="HTH_LUXR_1"/>
    <property type="match status" value="1"/>
</dbReference>
<dbReference type="InterPro" id="IPR000792">
    <property type="entry name" value="Tscrpt_reg_LuxR_C"/>
</dbReference>
<dbReference type="Proteomes" id="UP000614714">
    <property type="component" value="Unassembled WGS sequence"/>
</dbReference>
<keyword evidence="4" id="KW-0804">Transcription</keyword>
<dbReference type="Pfam" id="PF00072">
    <property type="entry name" value="Response_reg"/>
    <property type="match status" value="1"/>
</dbReference>
<dbReference type="InterPro" id="IPR011006">
    <property type="entry name" value="CheY-like_superfamily"/>
</dbReference>
<dbReference type="PANTHER" id="PTHR43214:SF41">
    <property type="entry name" value="NITRATE_NITRITE RESPONSE REGULATOR PROTEIN NARP"/>
    <property type="match status" value="1"/>
</dbReference>
<feature type="domain" description="HTH luxR-type" evidence="6">
    <location>
        <begin position="151"/>
        <end position="216"/>
    </location>
</feature>
<dbReference type="EMBL" id="JAEMHL010000008">
    <property type="protein sequence ID" value="MBJ6751524.1"/>
    <property type="molecule type" value="Genomic_DNA"/>
</dbReference>
<feature type="modified residue" description="4-aspartylphosphate" evidence="5">
    <location>
        <position position="57"/>
    </location>
</feature>
<evidence type="ECO:0000313" key="8">
    <source>
        <dbReference type="EMBL" id="MBJ6751524.1"/>
    </source>
</evidence>
<keyword evidence="1 5" id="KW-0597">Phosphoprotein</keyword>
<evidence type="ECO:0000259" key="7">
    <source>
        <dbReference type="PROSITE" id="PS50110"/>
    </source>
</evidence>
<feature type="domain" description="Response regulatory" evidence="7">
    <location>
        <begin position="6"/>
        <end position="122"/>
    </location>
</feature>
<accession>A0ABS0YGS9</accession>
<dbReference type="InterPro" id="IPR058245">
    <property type="entry name" value="NreC/VraR/RcsB-like_REC"/>
</dbReference>
<dbReference type="SMART" id="SM00448">
    <property type="entry name" value="REC"/>
    <property type="match status" value="1"/>
</dbReference>
<dbReference type="InterPro" id="IPR039420">
    <property type="entry name" value="WalR-like"/>
</dbReference>
<evidence type="ECO:0000256" key="3">
    <source>
        <dbReference type="ARBA" id="ARBA00023125"/>
    </source>
</evidence>
<dbReference type="PROSITE" id="PS50110">
    <property type="entry name" value="RESPONSE_REGULATORY"/>
    <property type="match status" value="1"/>
</dbReference>
<keyword evidence="2" id="KW-0805">Transcription regulation</keyword>
<name>A0ABS0YGS9_9BACT</name>
<dbReference type="Pfam" id="PF00196">
    <property type="entry name" value="GerE"/>
    <property type="match status" value="1"/>
</dbReference>
<gene>
    <name evidence="8" type="ORF">JFN91_15015</name>
</gene>
<evidence type="ECO:0000313" key="9">
    <source>
        <dbReference type="Proteomes" id="UP000614714"/>
    </source>
</evidence>
<dbReference type="SUPFAM" id="SSF46894">
    <property type="entry name" value="C-terminal effector domain of the bipartite response regulators"/>
    <property type="match status" value="1"/>
</dbReference>
<evidence type="ECO:0000256" key="1">
    <source>
        <dbReference type="ARBA" id="ARBA00022553"/>
    </source>
</evidence>
<dbReference type="InterPro" id="IPR001789">
    <property type="entry name" value="Sig_transdc_resp-reg_receiver"/>
</dbReference>
<dbReference type="InterPro" id="IPR016032">
    <property type="entry name" value="Sig_transdc_resp-reg_C-effctor"/>
</dbReference>
<evidence type="ECO:0000256" key="4">
    <source>
        <dbReference type="ARBA" id="ARBA00023163"/>
    </source>
</evidence>
<dbReference type="SMART" id="SM00421">
    <property type="entry name" value="HTH_LUXR"/>
    <property type="match status" value="1"/>
</dbReference>
<evidence type="ECO:0000256" key="5">
    <source>
        <dbReference type="PROSITE-ProRule" id="PRU00169"/>
    </source>
</evidence>
<reference evidence="8 9" key="1">
    <citation type="submission" date="2020-12" db="EMBL/GenBank/DDBJ databases">
        <title>Geomonas sp. Red421, isolated from paddy soil.</title>
        <authorList>
            <person name="Xu Z."/>
            <person name="Zhang Z."/>
            <person name="Masuda Y."/>
            <person name="Itoh H."/>
            <person name="Senoo K."/>
        </authorList>
    </citation>
    <scope>NUCLEOTIDE SEQUENCE [LARGE SCALE GENOMIC DNA]</scope>
    <source>
        <strain evidence="8 9">Red421</strain>
    </source>
</reference>
<evidence type="ECO:0000259" key="6">
    <source>
        <dbReference type="PROSITE" id="PS50043"/>
    </source>
</evidence>
<keyword evidence="3" id="KW-0238">DNA-binding</keyword>
<proteinExistence type="predicted"/>
<protein>
    <submittedName>
        <fullName evidence="8">Response regulator transcription factor</fullName>
    </submittedName>
</protein>
<keyword evidence="9" id="KW-1185">Reference proteome</keyword>
<dbReference type="PANTHER" id="PTHR43214">
    <property type="entry name" value="TWO-COMPONENT RESPONSE REGULATOR"/>
    <property type="match status" value="1"/>
</dbReference>
<dbReference type="Gene3D" id="3.40.50.2300">
    <property type="match status" value="1"/>
</dbReference>
<dbReference type="CDD" id="cd06170">
    <property type="entry name" value="LuxR_C_like"/>
    <property type="match status" value="1"/>
</dbReference>
<comment type="caution">
    <text evidence="8">The sequence shown here is derived from an EMBL/GenBank/DDBJ whole genome shotgun (WGS) entry which is preliminary data.</text>
</comment>
<sequence>MAAKSRVIIVDDHPLFRDGLKSLIARSTKYETVGEAGSGEEALRLAQELTPDLMTMDVSLPDMSGIEATKMIIQAVPSIKVLMLSMYQNLEYATDSFKAGARGYIVKEATSDRLIEAMDALSQGEHFLDGQLSGDMVIRHLSGQGKEGAVQDSRYALLSAREQQVMRLVAEGGSSRSIAEELQVSAKTVENHRTNLMKKLDVHSRIELVRYAARLGLIDLEQWK</sequence>
<dbReference type="CDD" id="cd17535">
    <property type="entry name" value="REC_NarL-like"/>
    <property type="match status" value="1"/>
</dbReference>
<evidence type="ECO:0000256" key="2">
    <source>
        <dbReference type="ARBA" id="ARBA00023015"/>
    </source>
</evidence>